<evidence type="ECO:0008006" key="3">
    <source>
        <dbReference type="Google" id="ProtNLM"/>
    </source>
</evidence>
<evidence type="ECO:0000313" key="2">
    <source>
        <dbReference type="Proteomes" id="UP000229307"/>
    </source>
</evidence>
<dbReference type="AlphaFoldDB" id="A0A2M7SB72"/>
<name>A0A2M7SB72_9BACT</name>
<gene>
    <name evidence="1" type="ORF">COY52_06100</name>
</gene>
<accession>A0A2M7SB72</accession>
<dbReference type="CDD" id="cd12870">
    <property type="entry name" value="MqsA"/>
    <property type="match status" value="1"/>
</dbReference>
<dbReference type="EMBL" id="PFMR01000167">
    <property type="protein sequence ID" value="PIZ16765.1"/>
    <property type="molecule type" value="Genomic_DNA"/>
</dbReference>
<dbReference type="InterPro" id="IPR022453">
    <property type="entry name" value="Znf_MqsA-type"/>
</dbReference>
<dbReference type="NCBIfam" id="TIGR03831">
    <property type="entry name" value="YgiT_finger"/>
    <property type="match status" value="1"/>
</dbReference>
<proteinExistence type="predicted"/>
<evidence type="ECO:0000313" key="1">
    <source>
        <dbReference type="EMBL" id="PIZ16765.1"/>
    </source>
</evidence>
<comment type="caution">
    <text evidence="1">The sequence shown here is derived from an EMBL/GenBank/DDBJ whole genome shotgun (WGS) entry which is preliminary data.</text>
</comment>
<reference evidence="2" key="1">
    <citation type="submission" date="2017-09" db="EMBL/GenBank/DDBJ databases">
        <title>Depth-based differentiation of microbial function through sediment-hosted aquifers and enrichment of novel symbionts in the deep terrestrial subsurface.</title>
        <authorList>
            <person name="Probst A.J."/>
            <person name="Ladd B."/>
            <person name="Jarett J.K."/>
            <person name="Geller-Mcgrath D.E."/>
            <person name="Sieber C.M.K."/>
            <person name="Emerson J.B."/>
            <person name="Anantharaman K."/>
            <person name="Thomas B.C."/>
            <person name="Malmstrom R."/>
            <person name="Stieglmeier M."/>
            <person name="Klingl A."/>
            <person name="Woyke T."/>
            <person name="Ryan C.M."/>
            <person name="Banfield J.F."/>
        </authorList>
    </citation>
    <scope>NUCLEOTIDE SEQUENCE [LARGE SCALE GENOMIC DNA]</scope>
</reference>
<organism evidence="1 2">
    <name type="scientific">Candidatus Desantisbacteria bacterium CG_4_10_14_0_8_um_filter_48_22</name>
    <dbReference type="NCBI Taxonomy" id="1974543"/>
    <lineage>
        <taxon>Bacteria</taxon>
        <taxon>Candidatus Desantisiibacteriota</taxon>
    </lineage>
</organism>
<sequence length="75" mass="8378">MKCSIEKCRGEYKKQDTIHTVRYKGKVIVIDHVPAEVCSVCGDVLLSPKTTRKIEALLQKSPCPVNTAPLYEFVA</sequence>
<dbReference type="Proteomes" id="UP000229307">
    <property type="component" value="Unassembled WGS sequence"/>
</dbReference>
<protein>
    <recommendedName>
        <fullName evidence="3">YgiT-type zinc finger domain-containing protein</fullName>
    </recommendedName>
</protein>
<dbReference type="Gene3D" id="3.10.20.860">
    <property type="match status" value="1"/>
</dbReference>